<reference evidence="1 2" key="1">
    <citation type="submission" date="2019-07" db="EMBL/GenBank/DDBJ databases">
        <title>Whole genome shotgun sequence of Sporosarcina luteola NBRC 105378.</title>
        <authorList>
            <person name="Hosoyama A."/>
            <person name="Uohara A."/>
            <person name="Ohji S."/>
            <person name="Ichikawa N."/>
        </authorList>
    </citation>
    <scope>NUCLEOTIDE SEQUENCE [LARGE SCALE GENOMIC DNA]</scope>
    <source>
        <strain evidence="1 2">NBRC 105378</strain>
    </source>
</reference>
<dbReference type="PANTHER" id="PTHR37166">
    <property type="entry name" value="PROTEIN FLAG"/>
    <property type="match status" value="1"/>
</dbReference>
<evidence type="ECO:0008006" key="3">
    <source>
        <dbReference type="Google" id="ProtNLM"/>
    </source>
</evidence>
<dbReference type="EMBL" id="BJYL01000016">
    <property type="protein sequence ID" value="GEN82972.1"/>
    <property type="molecule type" value="Genomic_DNA"/>
</dbReference>
<dbReference type="RefSeq" id="WP_147056450.1">
    <property type="nucleotide sequence ID" value="NZ_BJYL01000016.1"/>
</dbReference>
<keyword evidence="2" id="KW-1185">Reference proteome</keyword>
<name>A0A511Z6A2_9BACL</name>
<dbReference type="InterPro" id="IPR035924">
    <property type="entry name" value="FlaG-like_sf"/>
</dbReference>
<comment type="caution">
    <text evidence="1">The sequence shown here is derived from an EMBL/GenBank/DDBJ whole genome shotgun (WGS) entry which is preliminary data.</text>
</comment>
<evidence type="ECO:0000313" key="2">
    <source>
        <dbReference type="Proteomes" id="UP000321901"/>
    </source>
</evidence>
<protein>
    <recommendedName>
        <fullName evidence="3">Flagellar protein FlaG</fullName>
    </recommendedName>
</protein>
<gene>
    <name evidence="1" type="ORF">SLU01_12840</name>
</gene>
<dbReference type="InterPro" id="IPR005186">
    <property type="entry name" value="FlaG"/>
</dbReference>
<sequence>MVGRIGGGTVTQQVGAKVESAAPDTGGTVAEVQAISANVQQQSAEEKQLPVEKAQQMTDSMNKFLESVNTQLRFKMHDELKEYYVTIVDSKTDEVVREIPSKKLMDIYAAMKEFVGLLIDRKI</sequence>
<proteinExistence type="predicted"/>
<dbReference type="OrthoDB" id="9799867at2"/>
<dbReference type="SUPFAM" id="SSF160214">
    <property type="entry name" value="FlaG-like"/>
    <property type="match status" value="1"/>
</dbReference>
<organism evidence="1 2">
    <name type="scientific">Sporosarcina luteola</name>
    <dbReference type="NCBI Taxonomy" id="582850"/>
    <lineage>
        <taxon>Bacteria</taxon>
        <taxon>Bacillati</taxon>
        <taxon>Bacillota</taxon>
        <taxon>Bacilli</taxon>
        <taxon>Bacillales</taxon>
        <taxon>Caryophanaceae</taxon>
        <taxon>Sporosarcina</taxon>
    </lineage>
</organism>
<dbReference type="AlphaFoldDB" id="A0A511Z6A2"/>
<accession>A0A511Z6A2</accession>
<dbReference type="PANTHER" id="PTHR37166:SF1">
    <property type="entry name" value="PROTEIN FLAG"/>
    <property type="match status" value="1"/>
</dbReference>
<dbReference type="Proteomes" id="UP000321901">
    <property type="component" value="Unassembled WGS sequence"/>
</dbReference>
<evidence type="ECO:0000313" key="1">
    <source>
        <dbReference type="EMBL" id="GEN82972.1"/>
    </source>
</evidence>
<dbReference type="Gene3D" id="3.30.160.170">
    <property type="entry name" value="FlaG-like"/>
    <property type="match status" value="1"/>
</dbReference>
<dbReference type="NCBIfam" id="NF005834">
    <property type="entry name" value="PRK07738.1"/>
    <property type="match status" value="1"/>
</dbReference>
<dbReference type="Pfam" id="PF03646">
    <property type="entry name" value="FlaG"/>
    <property type="match status" value="1"/>
</dbReference>